<gene>
    <name evidence="1" type="ORF">OKIOD_LOCUS7090</name>
</gene>
<sequence length="151" mass="17236">MMRKQLPLGTVHEHPAEDPAYVTPELLSHEDKIVDIIAQTAIKAAMNTIIENQRVLNLIKPLVEHKSKKKRQLVHPSEFEAMDFSEIKKKNARKLDFGFRWSEDDISETERTISGGNFAPIKSDGYASLALLKKDFETASELESNWEKESK</sequence>
<evidence type="ECO:0000313" key="2">
    <source>
        <dbReference type="Proteomes" id="UP001158576"/>
    </source>
</evidence>
<name>A0ABN7SD57_OIKDI</name>
<reference evidence="1 2" key="1">
    <citation type="submission" date="2021-04" db="EMBL/GenBank/DDBJ databases">
        <authorList>
            <person name="Bliznina A."/>
        </authorList>
    </citation>
    <scope>NUCLEOTIDE SEQUENCE [LARGE SCALE GENOMIC DNA]</scope>
</reference>
<keyword evidence="2" id="KW-1185">Reference proteome</keyword>
<dbReference type="EMBL" id="OU015569">
    <property type="protein sequence ID" value="CAG5098289.1"/>
    <property type="molecule type" value="Genomic_DNA"/>
</dbReference>
<dbReference type="Proteomes" id="UP001158576">
    <property type="component" value="Chromosome XSR"/>
</dbReference>
<organism evidence="1 2">
    <name type="scientific">Oikopleura dioica</name>
    <name type="common">Tunicate</name>
    <dbReference type="NCBI Taxonomy" id="34765"/>
    <lineage>
        <taxon>Eukaryota</taxon>
        <taxon>Metazoa</taxon>
        <taxon>Chordata</taxon>
        <taxon>Tunicata</taxon>
        <taxon>Appendicularia</taxon>
        <taxon>Copelata</taxon>
        <taxon>Oikopleuridae</taxon>
        <taxon>Oikopleura</taxon>
    </lineage>
</organism>
<accession>A0ABN7SD57</accession>
<proteinExistence type="predicted"/>
<evidence type="ECO:0000313" key="1">
    <source>
        <dbReference type="EMBL" id="CAG5098289.1"/>
    </source>
</evidence>
<protein>
    <submittedName>
        <fullName evidence="1">Oidioi.mRNA.OKI2018_I69.XSR.g15532.t1.cds</fullName>
    </submittedName>
</protein>